<evidence type="ECO:0000313" key="8">
    <source>
        <dbReference type="Proteomes" id="UP000184513"/>
    </source>
</evidence>
<evidence type="ECO:0000256" key="3">
    <source>
        <dbReference type="ARBA" id="ARBA00023237"/>
    </source>
</evidence>
<dbReference type="SUPFAM" id="SSF82171">
    <property type="entry name" value="DPP6 N-terminal domain-like"/>
    <property type="match status" value="1"/>
</dbReference>
<dbReference type="Proteomes" id="UP000184513">
    <property type="component" value="Unassembled WGS sequence"/>
</dbReference>
<dbReference type="InterPro" id="IPR011990">
    <property type="entry name" value="TPR-like_helical_dom_sf"/>
</dbReference>
<dbReference type="InterPro" id="IPR006665">
    <property type="entry name" value="OmpA-like"/>
</dbReference>
<dbReference type="Pfam" id="PF07676">
    <property type="entry name" value="PD40"/>
    <property type="match status" value="3"/>
</dbReference>
<feature type="domain" description="OmpA-like" evidence="6">
    <location>
        <begin position="526"/>
        <end position="640"/>
    </location>
</feature>
<feature type="chain" id="PRO_5012975012" evidence="5">
    <location>
        <begin position="21"/>
        <end position="640"/>
    </location>
</feature>
<evidence type="ECO:0000256" key="5">
    <source>
        <dbReference type="SAM" id="SignalP"/>
    </source>
</evidence>
<comment type="subcellular location">
    <subcellularLocation>
        <location evidence="1">Cell outer membrane</location>
    </subcellularLocation>
</comment>
<dbReference type="Gene3D" id="1.25.40.10">
    <property type="entry name" value="Tetratricopeptide repeat domain"/>
    <property type="match status" value="1"/>
</dbReference>
<dbReference type="OrthoDB" id="9809364at2"/>
<dbReference type="Gene3D" id="2.120.10.30">
    <property type="entry name" value="TolB, C-terminal domain"/>
    <property type="match status" value="1"/>
</dbReference>
<dbReference type="InterPro" id="IPR050330">
    <property type="entry name" value="Bact_OuterMem_StrucFunc"/>
</dbReference>
<gene>
    <name evidence="7" type="ORF">SAMN04488057_11556</name>
</gene>
<accession>A0A1M7Q8Y9</accession>
<keyword evidence="5" id="KW-0732">Signal</keyword>
<dbReference type="InterPro" id="IPR011659">
    <property type="entry name" value="WD40"/>
</dbReference>
<dbReference type="PANTHER" id="PTHR30329:SF21">
    <property type="entry name" value="LIPOPROTEIN YIAD-RELATED"/>
    <property type="match status" value="1"/>
</dbReference>
<name>A0A1M7Q8Y9_9BACT</name>
<dbReference type="InterPro" id="IPR036737">
    <property type="entry name" value="OmpA-like_sf"/>
</dbReference>
<evidence type="ECO:0000256" key="2">
    <source>
        <dbReference type="ARBA" id="ARBA00023136"/>
    </source>
</evidence>
<evidence type="ECO:0000256" key="4">
    <source>
        <dbReference type="PROSITE-ProRule" id="PRU00473"/>
    </source>
</evidence>
<dbReference type="PANTHER" id="PTHR30329">
    <property type="entry name" value="STATOR ELEMENT OF FLAGELLAR MOTOR COMPLEX"/>
    <property type="match status" value="1"/>
</dbReference>
<dbReference type="Pfam" id="PF00691">
    <property type="entry name" value="OmpA"/>
    <property type="match status" value="1"/>
</dbReference>
<dbReference type="PRINTS" id="PR01021">
    <property type="entry name" value="OMPADOMAIN"/>
</dbReference>
<protein>
    <submittedName>
        <fullName evidence="7">WD40-like Beta Propeller Repeat</fullName>
    </submittedName>
</protein>
<dbReference type="EMBL" id="FRCY01000015">
    <property type="protein sequence ID" value="SHN26979.1"/>
    <property type="molecule type" value="Genomic_DNA"/>
</dbReference>
<evidence type="ECO:0000259" key="6">
    <source>
        <dbReference type="PROSITE" id="PS51123"/>
    </source>
</evidence>
<sequence length="640" mass="72546">MLRLVLLGLLFSLALVRSQAQEYSIIDKRAIRYFEEGEDFLQRKQFAEATDKFAEAYSRSKDFYEAYIRHAQVLLSSGQASEALEVIQKGQSRLAITKSDYFRGKMGWLEGQIHLKMGAFQQALNTIQNNQPFFTTDFLASEAYREKKRQLELIAQGLENPLQLRKEKLETPLNQFRLQYFPVLTADGQRIFFTKRDGTSPRDHEDIFYSNLEDGQWSSPEPISLMINTRYNEGTCTISADGNLLIFTSCDTPDSFGSCDLYLTAKVNGTWQKPENMGRNVNSRFWDSQPSLSADGSTLFFSSNRPGGEGENDIWYAERQPDGLWSEAKNVGDNVNTSGNEVSPFVFFNNTVLFFSSDGHEGYGGKDIFLSRYGGYRGFGEPENLGFPINDQNDQVALFITAEKDYAYYTENSYSSGRVDSSFLYRFDFPPEIDLGENIIVTEGRVLNEETGEPVDALLSLVDLDNDSTLYRFKAEGEMGEFIMIYPDKAFSGLYVEKEGFMPKIYNVDRDSLKNRKNLEVQLEPIAPGNYFVFENVFFDFDESSLRPSSVSSLNRLVKFLEKHPAVSILIAGHTDNVGSDAYNINLSRKRAEEVKKFLIGSGISLDRIATAGKGSSSPIRPNDTEENRAYNRRIEVVIQ</sequence>
<keyword evidence="3" id="KW-0998">Cell outer membrane</keyword>
<evidence type="ECO:0000256" key="1">
    <source>
        <dbReference type="ARBA" id="ARBA00004442"/>
    </source>
</evidence>
<keyword evidence="8" id="KW-1185">Reference proteome</keyword>
<dbReference type="PROSITE" id="PS51123">
    <property type="entry name" value="OMPA_2"/>
    <property type="match status" value="1"/>
</dbReference>
<feature type="signal peptide" evidence="5">
    <location>
        <begin position="1"/>
        <end position="20"/>
    </location>
</feature>
<organism evidence="7 8">
    <name type="scientific">Cyclobacterium lianum</name>
    <dbReference type="NCBI Taxonomy" id="388280"/>
    <lineage>
        <taxon>Bacteria</taxon>
        <taxon>Pseudomonadati</taxon>
        <taxon>Bacteroidota</taxon>
        <taxon>Cytophagia</taxon>
        <taxon>Cytophagales</taxon>
        <taxon>Cyclobacteriaceae</taxon>
        <taxon>Cyclobacterium</taxon>
    </lineage>
</organism>
<dbReference type="SUPFAM" id="SSF48452">
    <property type="entry name" value="TPR-like"/>
    <property type="match status" value="1"/>
</dbReference>
<proteinExistence type="predicted"/>
<evidence type="ECO:0000313" key="7">
    <source>
        <dbReference type="EMBL" id="SHN26979.1"/>
    </source>
</evidence>
<dbReference type="InterPro" id="IPR011042">
    <property type="entry name" value="6-blade_b-propeller_TolB-like"/>
</dbReference>
<dbReference type="InterPro" id="IPR006664">
    <property type="entry name" value="OMP_bac"/>
</dbReference>
<dbReference type="GO" id="GO:0009279">
    <property type="term" value="C:cell outer membrane"/>
    <property type="evidence" value="ECO:0007669"/>
    <property type="project" value="UniProtKB-SubCell"/>
</dbReference>
<reference evidence="7 8" key="1">
    <citation type="submission" date="2016-11" db="EMBL/GenBank/DDBJ databases">
        <authorList>
            <person name="Jaros S."/>
            <person name="Januszkiewicz K."/>
            <person name="Wedrychowicz H."/>
        </authorList>
    </citation>
    <scope>NUCLEOTIDE SEQUENCE [LARGE SCALE GENOMIC DNA]</scope>
    <source>
        <strain evidence="7 8">CGMCC 1.6102</strain>
    </source>
</reference>
<dbReference type="RefSeq" id="WP_073096907.1">
    <property type="nucleotide sequence ID" value="NZ_FRCY01000015.1"/>
</dbReference>
<keyword evidence="2 4" id="KW-0472">Membrane</keyword>
<dbReference type="AlphaFoldDB" id="A0A1M7Q8Y9"/>
<dbReference type="STRING" id="388280.SAMN04488057_11556"/>
<dbReference type="SUPFAM" id="SSF103088">
    <property type="entry name" value="OmpA-like"/>
    <property type="match status" value="1"/>
</dbReference>
<dbReference type="CDD" id="cd07185">
    <property type="entry name" value="OmpA_C-like"/>
    <property type="match status" value="1"/>
</dbReference>
<dbReference type="Gene3D" id="3.30.1330.60">
    <property type="entry name" value="OmpA-like domain"/>
    <property type="match status" value="1"/>
</dbReference>